<accession>A0ABW3NB54</accession>
<evidence type="ECO:0000313" key="1">
    <source>
        <dbReference type="EMBL" id="MFD1063710.1"/>
    </source>
</evidence>
<sequence length="138" mass="16049">MKLLKSTTLIIMLLISVIVFAQKIKVKKGIASIDKNPICKLQKDDISRGAFYINSLDDEELIYAKWIDWGEFGYFEVYDAKNLDEVLFETEASIGYRKWLIKTLYNGKALTNSGLNEEKLEVIAKKLGREFTRKRNRY</sequence>
<organism evidence="1 2">
    <name type="scientific">Winogradskyella litorisediminis</name>
    <dbReference type="NCBI Taxonomy" id="1156618"/>
    <lineage>
        <taxon>Bacteria</taxon>
        <taxon>Pseudomonadati</taxon>
        <taxon>Bacteroidota</taxon>
        <taxon>Flavobacteriia</taxon>
        <taxon>Flavobacteriales</taxon>
        <taxon>Flavobacteriaceae</taxon>
        <taxon>Winogradskyella</taxon>
    </lineage>
</organism>
<dbReference type="Proteomes" id="UP001597013">
    <property type="component" value="Unassembled WGS sequence"/>
</dbReference>
<comment type="caution">
    <text evidence="1">The sequence shown here is derived from an EMBL/GenBank/DDBJ whole genome shotgun (WGS) entry which is preliminary data.</text>
</comment>
<reference evidence="2" key="1">
    <citation type="journal article" date="2019" name="Int. J. Syst. Evol. Microbiol.">
        <title>The Global Catalogue of Microorganisms (GCM) 10K type strain sequencing project: providing services to taxonomists for standard genome sequencing and annotation.</title>
        <authorList>
            <consortium name="The Broad Institute Genomics Platform"/>
            <consortium name="The Broad Institute Genome Sequencing Center for Infectious Disease"/>
            <person name="Wu L."/>
            <person name="Ma J."/>
        </authorList>
    </citation>
    <scope>NUCLEOTIDE SEQUENCE [LARGE SCALE GENOMIC DNA]</scope>
    <source>
        <strain evidence="2">CCUG 62215</strain>
    </source>
</reference>
<protein>
    <submittedName>
        <fullName evidence="1">Uncharacterized protein</fullName>
    </submittedName>
</protein>
<proteinExistence type="predicted"/>
<gene>
    <name evidence="1" type="ORF">ACFQ1Q_10680</name>
</gene>
<dbReference type="EMBL" id="JBHTJL010000015">
    <property type="protein sequence ID" value="MFD1063710.1"/>
    <property type="molecule type" value="Genomic_DNA"/>
</dbReference>
<name>A0ABW3NB54_9FLAO</name>
<evidence type="ECO:0000313" key="2">
    <source>
        <dbReference type="Proteomes" id="UP001597013"/>
    </source>
</evidence>
<keyword evidence="2" id="KW-1185">Reference proteome</keyword>
<dbReference type="RefSeq" id="WP_386131077.1">
    <property type="nucleotide sequence ID" value="NZ_JBHTJL010000015.1"/>
</dbReference>